<dbReference type="EMBL" id="GBXM01069956">
    <property type="protein sequence ID" value="JAH38621.1"/>
    <property type="molecule type" value="Transcribed_RNA"/>
</dbReference>
<proteinExistence type="predicted"/>
<reference evidence="1" key="1">
    <citation type="submission" date="2014-11" db="EMBL/GenBank/DDBJ databases">
        <authorList>
            <person name="Amaro Gonzalez C."/>
        </authorList>
    </citation>
    <scope>NUCLEOTIDE SEQUENCE</scope>
</reference>
<evidence type="ECO:0000313" key="1">
    <source>
        <dbReference type="EMBL" id="JAH38621.1"/>
    </source>
</evidence>
<organism evidence="1">
    <name type="scientific">Anguilla anguilla</name>
    <name type="common">European freshwater eel</name>
    <name type="synonym">Muraena anguilla</name>
    <dbReference type="NCBI Taxonomy" id="7936"/>
    <lineage>
        <taxon>Eukaryota</taxon>
        <taxon>Metazoa</taxon>
        <taxon>Chordata</taxon>
        <taxon>Craniata</taxon>
        <taxon>Vertebrata</taxon>
        <taxon>Euteleostomi</taxon>
        <taxon>Actinopterygii</taxon>
        <taxon>Neopterygii</taxon>
        <taxon>Teleostei</taxon>
        <taxon>Anguilliformes</taxon>
        <taxon>Anguillidae</taxon>
        <taxon>Anguilla</taxon>
    </lineage>
</organism>
<protein>
    <submittedName>
        <fullName evidence="1">Uncharacterized protein</fullName>
    </submittedName>
</protein>
<dbReference type="AlphaFoldDB" id="A0A0E9SBG4"/>
<name>A0A0E9SBG4_ANGAN</name>
<sequence length="20" mass="2175">MKVKTDLILKAEPVKGGSLF</sequence>
<accession>A0A0E9SBG4</accession>
<reference evidence="1" key="2">
    <citation type="journal article" date="2015" name="Fish Shellfish Immunol.">
        <title>Early steps in the European eel (Anguilla anguilla)-Vibrio vulnificus interaction in the gills: Role of the RtxA13 toxin.</title>
        <authorList>
            <person name="Callol A."/>
            <person name="Pajuelo D."/>
            <person name="Ebbesson L."/>
            <person name="Teles M."/>
            <person name="MacKenzie S."/>
            <person name="Amaro C."/>
        </authorList>
    </citation>
    <scope>NUCLEOTIDE SEQUENCE</scope>
</reference>